<evidence type="ECO:0000313" key="12">
    <source>
        <dbReference type="EnsemblMetazoa" id="XP_038048381.1"/>
    </source>
</evidence>
<feature type="domain" description="Gamma-butyrobetaine hydroxylase-like N-terminal" evidence="11">
    <location>
        <begin position="98"/>
        <end position="180"/>
    </location>
</feature>
<keyword evidence="9" id="KW-0408">Iron</keyword>
<dbReference type="OrthoDB" id="406634at2759"/>
<dbReference type="PANTHER" id="PTHR10696:SF33">
    <property type="entry name" value="GAMMA-BUTYROBETAINE DIOXYGENASE"/>
    <property type="match status" value="1"/>
</dbReference>
<comment type="pathway">
    <text evidence="3">Amine and polyamine biosynthesis; carnitine biosynthesis.</text>
</comment>
<evidence type="ECO:0000259" key="11">
    <source>
        <dbReference type="Pfam" id="PF06155"/>
    </source>
</evidence>
<comment type="cofactor">
    <cofactor evidence="2">
        <name>L-ascorbate</name>
        <dbReference type="ChEBI" id="CHEBI:38290"/>
    </cofactor>
</comment>
<dbReference type="InterPro" id="IPR050411">
    <property type="entry name" value="AlphaKG_dependent_hydroxylases"/>
</dbReference>
<proteinExistence type="inferred from homology"/>
<dbReference type="GeneID" id="119722379"/>
<keyword evidence="7" id="KW-0223">Dioxygenase</keyword>
<comment type="similarity">
    <text evidence="4">Belongs to the gamma-BBH/TMLD family.</text>
</comment>
<evidence type="ECO:0000259" key="10">
    <source>
        <dbReference type="Pfam" id="PF02668"/>
    </source>
</evidence>
<dbReference type="Gene3D" id="3.30.2020.30">
    <property type="match status" value="1"/>
</dbReference>
<dbReference type="InterPro" id="IPR038492">
    <property type="entry name" value="GBBH-like_N_sf"/>
</dbReference>
<dbReference type="Pfam" id="PF06155">
    <property type="entry name" value="GBBH-like_N"/>
    <property type="match status" value="1"/>
</dbReference>
<keyword evidence="5" id="KW-0479">Metal-binding</keyword>
<protein>
    <recommendedName>
        <fullName evidence="14">Gamma-butyrobetaine dioxygenase</fullName>
    </recommendedName>
</protein>
<organism evidence="12 13">
    <name type="scientific">Patiria miniata</name>
    <name type="common">Bat star</name>
    <name type="synonym">Asterina miniata</name>
    <dbReference type="NCBI Taxonomy" id="46514"/>
    <lineage>
        <taxon>Eukaryota</taxon>
        <taxon>Metazoa</taxon>
        <taxon>Echinodermata</taxon>
        <taxon>Eleutherozoa</taxon>
        <taxon>Asterozoa</taxon>
        <taxon>Asteroidea</taxon>
        <taxon>Valvatacea</taxon>
        <taxon>Valvatida</taxon>
        <taxon>Asterinidae</taxon>
        <taxon>Patiria</taxon>
    </lineage>
</organism>
<dbReference type="RefSeq" id="XP_038048381.1">
    <property type="nucleotide sequence ID" value="XM_038192453.1"/>
</dbReference>
<dbReference type="SUPFAM" id="SSF51197">
    <property type="entry name" value="Clavaminate synthase-like"/>
    <property type="match status" value="1"/>
</dbReference>
<dbReference type="PANTHER" id="PTHR10696">
    <property type="entry name" value="GAMMA-BUTYROBETAINE HYDROXYLASE-RELATED"/>
    <property type="match status" value="1"/>
</dbReference>
<dbReference type="GO" id="GO:0046872">
    <property type="term" value="F:metal ion binding"/>
    <property type="evidence" value="ECO:0007669"/>
    <property type="project" value="UniProtKB-KW"/>
</dbReference>
<evidence type="ECO:0000256" key="8">
    <source>
        <dbReference type="ARBA" id="ARBA00023002"/>
    </source>
</evidence>
<dbReference type="FunFam" id="3.30.2020.30:FF:000002">
    <property type="entry name" value="Putative gamma-butyrobetaine dioxygenase"/>
    <property type="match status" value="1"/>
</dbReference>
<dbReference type="FunFam" id="3.60.130.10:FF:000001">
    <property type="entry name" value="Trimethyllysine dioxygenase, mitochondrial"/>
    <property type="match status" value="1"/>
</dbReference>
<evidence type="ECO:0000256" key="7">
    <source>
        <dbReference type="ARBA" id="ARBA00022964"/>
    </source>
</evidence>
<reference evidence="12" key="1">
    <citation type="submission" date="2022-11" db="UniProtKB">
        <authorList>
            <consortium name="EnsemblMetazoa"/>
        </authorList>
    </citation>
    <scope>IDENTIFICATION</scope>
</reference>
<dbReference type="OMA" id="MAFFHCI"/>
<dbReference type="Pfam" id="PF02668">
    <property type="entry name" value="TauD"/>
    <property type="match status" value="1"/>
</dbReference>
<dbReference type="GO" id="GO:0016706">
    <property type="term" value="F:2-oxoglutarate-dependent dioxygenase activity"/>
    <property type="evidence" value="ECO:0007669"/>
    <property type="project" value="UniProtKB-ARBA"/>
</dbReference>
<accession>A0A913ZBG4</accession>
<evidence type="ECO:0000256" key="5">
    <source>
        <dbReference type="ARBA" id="ARBA00022723"/>
    </source>
</evidence>
<evidence type="ECO:0000256" key="1">
    <source>
        <dbReference type="ARBA" id="ARBA00001954"/>
    </source>
</evidence>
<evidence type="ECO:0008006" key="14">
    <source>
        <dbReference type="Google" id="ProtNLM"/>
    </source>
</evidence>
<dbReference type="Gene3D" id="3.60.130.10">
    <property type="entry name" value="Clavaminate synthase-like"/>
    <property type="match status" value="1"/>
</dbReference>
<evidence type="ECO:0000256" key="2">
    <source>
        <dbReference type="ARBA" id="ARBA00001961"/>
    </source>
</evidence>
<keyword evidence="8" id="KW-0560">Oxidoreductase</keyword>
<dbReference type="GO" id="GO:0005739">
    <property type="term" value="C:mitochondrion"/>
    <property type="evidence" value="ECO:0007669"/>
    <property type="project" value="TreeGrafter"/>
</dbReference>
<evidence type="ECO:0000256" key="9">
    <source>
        <dbReference type="ARBA" id="ARBA00023004"/>
    </source>
</evidence>
<sequence>MIRNGLKILRNFRPYSPRLPCSVWPPRPLQTGQGNARGLSAMFTARRSLLQLPARPELSKIVPKPPRGYQSVNWYSSQASREASLDTHVKIRSLSKDDSRRMVNVTWSDGTKQDYPFVWLLDNCFCTDCYHVESQCRLLPFDELDIDANPESVETVNHGDTLRVSWNRHHHSDFNSDWLRPNRFDQAEPRDDALSALPTPKLWGAEIAQSLPRFEFQEVLSDDWALLDFLKAFHEFGIVKLERTPAEPNQIPILAKRIGPMRETSFGLIQPLRKGGYEVEDLGQDRALSYTTKALNLHNDMSCLYETTCMAFFHCIIASDGKGGESIYSDGFHAAEMLRLADPRAFRLLSTNQQEFRLVGAEPHVGDFDHRSHHFPIMLDHFGQLKAIHYSTHARTPSLRMAVDDVKAMYSALQSFSKLLESPENAYYVKLQKGDMVVVNNHRVLHGRTPFEDSNERYLELGYVDWDHVTSRMRVLQNKLNSDKV</sequence>
<keyword evidence="6" id="KW-0124">Carnitine biosynthesis</keyword>
<dbReference type="AlphaFoldDB" id="A0A913ZBG4"/>
<dbReference type="Proteomes" id="UP000887568">
    <property type="component" value="Unplaced"/>
</dbReference>
<feature type="domain" description="TauD/TfdA-like" evidence="10">
    <location>
        <begin position="201"/>
        <end position="459"/>
    </location>
</feature>
<dbReference type="EnsemblMetazoa" id="XM_038192453.1">
    <property type="protein sequence ID" value="XP_038048381.1"/>
    <property type="gene ID" value="LOC119722379"/>
</dbReference>
<comment type="cofactor">
    <cofactor evidence="1">
        <name>Fe(2+)</name>
        <dbReference type="ChEBI" id="CHEBI:29033"/>
    </cofactor>
</comment>
<evidence type="ECO:0000313" key="13">
    <source>
        <dbReference type="Proteomes" id="UP000887568"/>
    </source>
</evidence>
<evidence type="ECO:0000256" key="6">
    <source>
        <dbReference type="ARBA" id="ARBA00022873"/>
    </source>
</evidence>
<evidence type="ECO:0000256" key="3">
    <source>
        <dbReference type="ARBA" id="ARBA00005022"/>
    </source>
</evidence>
<keyword evidence="13" id="KW-1185">Reference proteome</keyword>
<dbReference type="InterPro" id="IPR003819">
    <property type="entry name" value="TauD/TfdA-like"/>
</dbReference>
<dbReference type="InterPro" id="IPR010376">
    <property type="entry name" value="GBBH-like_N"/>
</dbReference>
<evidence type="ECO:0000256" key="4">
    <source>
        <dbReference type="ARBA" id="ARBA00008654"/>
    </source>
</evidence>
<dbReference type="InterPro" id="IPR042098">
    <property type="entry name" value="TauD-like_sf"/>
</dbReference>
<dbReference type="GO" id="GO:0045329">
    <property type="term" value="P:carnitine biosynthetic process"/>
    <property type="evidence" value="ECO:0007669"/>
    <property type="project" value="UniProtKB-KW"/>
</dbReference>
<name>A0A913ZBG4_PATMI</name>